<keyword evidence="3 8" id="KW-0067">ATP-binding</keyword>
<name>Q9HI66_THEAC</name>
<dbReference type="CDD" id="cd02037">
    <property type="entry name" value="Mrp_NBP35"/>
    <property type="match status" value="1"/>
</dbReference>
<keyword evidence="4 8" id="KW-0408">Iron</keyword>
<proteinExistence type="inferred from homology"/>
<protein>
    <recommendedName>
        <fullName evidence="7 8">Iron-sulfur cluster carrier protein</fullName>
    </recommendedName>
</protein>
<reference evidence="9 10" key="1">
    <citation type="journal article" date="2000" name="Nature">
        <title>The genome sequence of the thermoacidophilic scavenger Thermoplasma acidophilum.</title>
        <authorList>
            <person name="Ruepp A."/>
            <person name="Graml W."/>
            <person name="Santos-Martinez M.L."/>
            <person name="Koretke K.K."/>
            <person name="Volker C."/>
            <person name="Mewes H.W."/>
            <person name="Frishman D."/>
            <person name="Stocker S."/>
            <person name="Lupas A.N."/>
            <person name="Baumeister W."/>
        </authorList>
    </citation>
    <scope>NUCLEOTIDE SEQUENCE [LARGE SCALE GENOMIC DNA]</scope>
    <source>
        <strain evidence="10">ATCC 25905 / DSM 1728 / JCM 9062 / NBRC 15155 / AMRC-C165</strain>
    </source>
</reference>
<dbReference type="InterPro" id="IPR027417">
    <property type="entry name" value="P-loop_NTPase"/>
</dbReference>
<evidence type="ECO:0000256" key="8">
    <source>
        <dbReference type="HAMAP-Rule" id="MF_02040"/>
    </source>
</evidence>
<comment type="function">
    <text evidence="6 8">Binds and transfers iron-sulfur (Fe-S) clusters to target apoproteins. Can hydrolyze ATP.</text>
</comment>
<evidence type="ECO:0000256" key="3">
    <source>
        <dbReference type="ARBA" id="ARBA00022840"/>
    </source>
</evidence>
<dbReference type="EMBL" id="AL445067">
    <property type="protein sequence ID" value="CAC12597.1"/>
    <property type="molecule type" value="Genomic_DNA"/>
</dbReference>
<dbReference type="PANTHER" id="PTHR42961:SF2">
    <property type="entry name" value="IRON-SULFUR PROTEIN NUBPL"/>
    <property type="match status" value="1"/>
</dbReference>
<keyword evidence="2 8" id="KW-0547">Nucleotide-binding</keyword>
<dbReference type="PaxDb" id="273075-Ta1479m"/>
<dbReference type="GO" id="GO:0016226">
    <property type="term" value="P:iron-sulfur cluster assembly"/>
    <property type="evidence" value="ECO:0007669"/>
    <property type="project" value="InterPro"/>
</dbReference>
<evidence type="ECO:0000256" key="6">
    <source>
        <dbReference type="ARBA" id="ARBA00058094"/>
    </source>
</evidence>
<dbReference type="eggNOG" id="arCOG00585">
    <property type="taxonomic scope" value="Archaea"/>
</dbReference>
<evidence type="ECO:0000313" key="10">
    <source>
        <dbReference type="Proteomes" id="UP000001024"/>
    </source>
</evidence>
<evidence type="ECO:0000256" key="1">
    <source>
        <dbReference type="ARBA" id="ARBA00022723"/>
    </source>
</evidence>
<dbReference type="PANTHER" id="PTHR42961">
    <property type="entry name" value="IRON-SULFUR PROTEIN NUBPL"/>
    <property type="match status" value="1"/>
</dbReference>
<keyword evidence="8" id="KW-0378">Hydrolase</keyword>
<dbReference type="InterPro" id="IPR019591">
    <property type="entry name" value="Mrp/NBP35_ATP-bd"/>
</dbReference>
<dbReference type="Pfam" id="PF10609">
    <property type="entry name" value="ParA"/>
    <property type="match status" value="1"/>
</dbReference>
<comment type="similarity">
    <text evidence="8">Belongs to the Mrp/NBP35 ATP-binding proteins family.</text>
</comment>
<dbReference type="Gene3D" id="3.40.50.300">
    <property type="entry name" value="P-loop containing nucleotide triphosphate hydrolases"/>
    <property type="match status" value="1"/>
</dbReference>
<dbReference type="InParanoid" id="Q9HI66"/>
<evidence type="ECO:0000256" key="2">
    <source>
        <dbReference type="ARBA" id="ARBA00022741"/>
    </source>
</evidence>
<dbReference type="GO" id="GO:0140663">
    <property type="term" value="F:ATP-dependent FeS chaperone activity"/>
    <property type="evidence" value="ECO:0007669"/>
    <property type="project" value="InterPro"/>
</dbReference>
<keyword evidence="5 8" id="KW-0411">Iron-sulfur</keyword>
<sequence>MKYTITVMSGKGGVGKSTVAVNLAVSLARKGLKVGLIDADINGPDDPKLLGVSDLKLYADEEGIIPAETRYGVRVVSMGFLIPTEDTPIIWRGSLMHKAIQQFLEDVNWKDTDVVVLDMPPGTGDVALSVAQLIPESNGVVIVVTPQDVALLDAKKAINFAKQLKLPVLGIIENMSGFVCPHCGNVTYIFKNGGGEKSAKEYNLPFLGKIPLIPEIAENGDNGIPAVVINDKIREIFDSITDQILKEAQIENIKQ</sequence>
<dbReference type="GO" id="GO:0005524">
    <property type="term" value="F:ATP binding"/>
    <property type="evidence" value="ECO:0007669"/>
    <property type="project" value="UniProtKB-UniRule"/>
</dbReference>
<dbReference type="FunCoup" id="Q9HI66">
    <property type="interactions" value="94"/>
</dbReference>
<accession>Q9HI66</accession>
<dbReference type="STRING" id="273075.gene:9572708"/>
<evidence type="ECO:0000256" key="4">
    <source>
        <dbReference type="ARBA" id="ARBA00023004"/>
    </source>
</evidence>
<dbReference type="SUPFAM" id="SSF52540">
    <property type="entry name" value="P-loop containing nucleoside triphosphate hydrolases"/>
    <property type="match status" value="1"/>
</dbReference>
<dbReference type="GO" id="GO:0046872">
    <property type="term" value="F:metal ion binding"/>
    <property type="evidence" value="ECO:0007669"/>
    <property type="project" value="UniProtKB-KW"/>
</dbReference>
<dbReference type="KEGG" id="tac:Ta1479"/>
<organism evidence="9 10">
    <name type="scientific">Thermoplasma acidophilum (strain ATCC 25905 / DSM 1728 / JCM 9062 / NBRC 15155 / AMRC-C165)</name>
    <dbReference type="NCBI Taxonomy" id="273075"/>
    <lineage>
        <taxon>Archaea</taxon>
        <taxon>Methanobacteriati</taxon>
        <taxon>Thermoplasmatota</taxon>
        <taxon>Thermoplasmata</taxon>
        <taxon>Thermoplasmatales</taxon>
        <taxon>Thermoplasmataceae</taxon>
        <taxon>Thermoplasma</taxon>
    </lineage>
</organism>
<dbReference type="GO" id="GO:0051539">
    <property type="term" value="F:4 iron, 4 sulfur cluster binding"/>
    <property type="evidence" value="ECO:0007669"/>
    <property type="project" value="TreeGrafter"/>
</dbReference>
<dbReference type="Proteomes" id="UP000001024">
    <property type="component" value="Chromosome"/>
</dbReference>
<gene>
    <name evidence="9" type="ordered locus">Ta1479</name>
</gene>
<dbReference type="FunFam" id="3.40.50.300:FF:001119">
    <property type="entry name" value="Iron-sulfur cluster carrier protein"/>
    <property type="match status" value="1"/>
</dbReference>
<dbReference type="GO" id="GO:0016887">
    <property type="term" value="F:ATP hydrolysis activity"/>
    <property type="evidence" value="ECO:0007669"/>
    <property type="project" value="UniProtKB-UniRule"/>
</dbReference>
<evidence type="ECO:0000256" key="5">
    <source>
        <dbReference type="ARBA" id="ARBA00023014"/>
    </source>
</evidence>
<evidence type="ECO:0000256" key="7">
    <source>
        <dbReference type="ARBA" id="ARBA00074706"/>
    </source>
</evidence>
<dbReference type="InterPro" id="IPR044304">
    <property type="entry name" value="NUBPL-like"/>
</dbReference>
<comment type="subunit">
    <text evidence="8">Homodimer.</text>
</comment>
<keyword evidence="1 8" id="KW-0479">Metal-binding</keyword>
<evidence type="ECO:0000313" key="9">
    <source>
        <dbReference type="EMBL" id="CAC12597.1"/>
    </source>
</evidence>
<dbReference type="EnsemblBacteria" id="CAC12597">
    <property type="protein sequence ID" value="CAC12597"/>
    <property type="gene ID" value="CAC12597"/>
</dbReference>
<dbReference type="HOGENOM" id="CLU_024839_0_1_2"/>
<keyword evidence="10" id="KW-1185">Reference proteome</keyword>
<feature type="binding site" evidence="8">
    <location>
        <begin position="10"/>
        <end position="17"/>
    </location>
    <ligand>
        <name>ATP</name>
        <dbReference type="ChEBI" id="CHEBI:30616"/>
    </ligand>
</feature>
<dbReference type="InterPro" id="IPR033756">
    <property type="entry name" value="YlxH/NBP35"/>
</dbReference>
<dbReference type="AlphaFoldDB" id="Q9HI66"/>
<dbReference type="HAMAP" id="MF_02040">
    <property type="entry name" value="Mrp_NBP35"/>
    <property type="match status" value="1"/>
</dbReference>